<keyword evidence="4" id="KW-1185">Reference proteome</keyword>
<evidence type="ECO:0000256" key="2">
    <source>
        <dbReference type="SAM" id="SignalP"/>
    </source>
</evidence>
<evidence type="ECO:0000256" key="1">
    <source>
        <dbReference type="SAM" id="MobiDB-lite"/>
    </source>
</evidence>
<gene>
    <name evidence="3" type="ORF">QBC35DRAFT_536197</name>
</gene>
<feature type="signal peptide" evidence="2">
    <location>
        <begin position="1"/>
        <end position="17"/>
    </location>
</feature>
<sequence>MTLTFALLAGLVGTSAAAAVNLTSLGLDPELLRRDPVPNKLPQCATYADLKWQPGLDFDRDSCYNTPAIGANGFLNPGMGCGKSPQGGCRDEIDLNNNNVYSRSRCNNGWCAHIYAYYFEKDFPNVCTAAIGHRHDWEHVVVWTKNDKAIYVATSAHGEYYPRKASDVAWDGTHPKIVYHLEGQGTHAMRFASKSEKPENHKKTWFRGTLVSYYGFPSVDLRNKMMRADWGKASIDLRDSRIEGALNKNKLWIGNDVKAFQSGKDAPDGHNSPGRINGCGVSN</sequence>
<organism evidence="3 4">
    <name type="scientific">Podospora australis</name>
    <dbReference type="NCBI Taxonomy" id="1536484"/>
    <lineage>
        <taxon>Eukaryota</taxon>
        <taxon>Fungi</taxon>
        <taxon>Dikarya</taxon>
        <taxon>Ascomycota</taxon>
        <taxon>Pezizomycotina</taxon>
        <taxon>Sordariomycetes</taxon>
        <taxon>Sordariomycetidae</taxon>
        <taxon>Sordariales</taxon>
        <taxon>Podosporaceae</taxon>
        <taxon>Podospora</taxon>
    </lineage>
</organism>
<dbReference type="Pfam" id="PF05630">
    <property type="entry name" value="NPP1"/>
    <property type="match status" value="1"/>
</dbReference>
<protein>
    <submittedName>
        <fullName evidence="3">Secreted protein</fullName>
    </submittedName>
</protein>
<reference evidence="3" key="2">
    <citation type="submission" date="2023-05" db="EMBL/GenBank/DDBJ databases">
        <authorList>
            <consortium name="Lawrence Berkeley National Laboratory"/>
            <person name="Steindorff A."/>
            <person name="Hensen N."/>
            <person name="Bonometti L."/>
            <person name="Westerberg I."/>
            <person name="Brannstrom I.O."/>
            <person name="Guillou S."/>
            <person name="Cros-Aarteil S."/>
            <person name="Calhoun S."/>
            <person name="Haridas S."/>
            <person name="Kuo A."/>
            <person name="Mondo S."/>
            <person name="Pangilinan J."/>
            <person name="Riley R."/>
            <person name="Labutti K."/>
            <person name="Andreopoulos B."/>
            <person name="Lipzen A."/>
            <person name="Chen C."/>
            <person name="Yanf M."/>
            <person name="Daum C."/>
            <person name="Ng V."/>
            <person name="Clum A."/>
            <person name="Ohm R."/>
            <person name="Martin F."/>
            <person name="Silar P."/>
            <person name="Natvig D."/>
            <person name="Lalanne C."/>
            <person name="Gautier V."/>
            <person name="Ament-Velasquez S.L."/>
            <person name="Kruys A."/>
            <person name="Hutchinson M.I."/>
            <person name="Powell A.J."/>
            <person name="Barry K."/>
            <person name="Miller A.N."/>
            <person name="Grigoriev I.V."/>
            <person name="Debuchy R."/>
            <person name="Gladieux P."/>
            <person name="Thoren M.H."/>
            <person name="Johannesson H."/>
        </authorList>
    </citation>
    <scope>NUCLEOTIDE SEQUENCE</scope>
    <source>
        <strain evidence="3">PSN309</strain>
    </source>
</reference>
<evidence type="ECO:0000313" key="4">
    <source>
        <dbReference type="Proteomes" id="UP001302126"/>
    </source>
</evidence>
<evidence type="ECO:0000313" key="3">
    <source>
        <dbReference type="EMBL" id="KAK4182831.1"/>
    </source>
</evidence>
<dbReference type="AlphaFoldDB" id="A0AAN6WJ78"/>
<feature type="region of interest" description="Disordered" evidence="1">
    <location>
        <begin position="262"/>
        <end position="283"/>
    </location>
</feature>
<comment type="caution">
    <text evidence="3">The sequence shown here is derived from an EMBL/GenBank/DDBJ whole genome shotgun (WGS) entry which is preliminary data.</text>
</comment>
<dbReference type="Proteomes" id="UP001302126">
    <property type="component" value="Unassembled WGS sequence"/>
</dbReference>
<reference evidence="3" key="1">
    <citation type="journal article" date="2023" name="Mol. Phylogenet. Evol.">
        <title>Genome-scale phylogeny and comparative genomics of the fungal order Sordariales.</title>
        <authorList>
            <person name="Hensen N."/>
            <person name="Bonometti L."/>
            <person name="Westerberg I."/>
            <person name="Brannstrom I.O."/>
            <person name="Guillou S."/>
            <person name="Cros-Aarteil S."/>
            <person name="Calhoun S."/>
            <person name="Haridas S."/>
            <person name="Kuo A."/>
            <person name="Mondo S."/>
            <person name="Pangilinan J."/>
            <person name="Riley R."/>
            <person name="LaButti K."/>
            <person name="Andreopoulos B."/>
            <person name="Lipzen A."/>
            <person name="Chen C."/>
            <person name="Yan M."/>
            <person name="Daum C."/>
            <person name="Ng V."/>
            <person name="Clum A."/>
            <person name="Steindorff A."/>
            <person name="Ohm R.A."/>
            <person name="Martin F."/>
            <person name="Silar P."/>
            <person name="Natvig D.O."/>
            <person name="Lalanne C."/>
            <person name="Gautier V."/>
            <person name="Ament-Velasquez S.L."/>
            <person name="Kruys A."/>
            <person name="Hutchinson M.I."/>
            <person name="Powell A.J."/>
            <person name="Barry K."/>
            <person name="Miller A.N."/>
            <person name="Grigoriev I.V."/>
            <person name="Debuchy R."/>
            <person name="Gladieux P."/>
            <person name="Hiltunen Thoren M."/>
            <person name="Johannesson H."/>
        </authorList>
    </citation>
    <scope>NUCLEOTIDE SEQUENCE</scope>
    <source>
        <strain evidence="3">PSN309</strain>
    </source>
</reference>
<dbReference type="InterPro" id="IPR008701">
    <property type="entry name" value="NPP1"/>
</dbReference>
<dbReference type="EMBL" id="MU864606">
    <property type="protein sequence ID" value="KAK4182831.1"/>
    <property type="molecule type" value="Genomic_DNA"/>
</dbReference>
<name>A0AAN6WJ78_9PEZI</name>
<proteinExistence type="predicted"/>
<dbReference type="PANTHER" id="PTHR33657">
    <property type="entry name" value="DOMAIN PROTEIN, PUTATIVE (AFU_ORTHOLOGUE AFUA_5G00600)-RELATED"/>
    <property type="match status" value="1"/>
</dbReference>
<accession>A0AAN6WJ78</accession>
<dbReference type="PANTHER" id="PTHR33657:SF6">
    <property type="entry name" value="SECRETED PROTEIN"/>
    <property type="match status" value="1"/>
</dbReference>
<keyword evidence="2" id="KW-0732">Signal</keyword>
<feature type="chain" id="PRO_5042883054" evidence="2">
    <location>
        <begin position="18"/>
        <end position="283"/>
    </location>
</feature>